<dbReference type="AlphaFoldDB" id="A0ABD1D4P8"/>
<comment type="caution">
    <text evidence="1">The sequence shown here is derived from an EMBL/GenBank/DDBJ whole genome shotgun (WGS) entry which is preliminary data.</text>
</comment>
<feature type="non-terminal residue" evidence="1">
    <location>
        <position position="1"/>
    </location>
</feature>
<reference evidence="1 2" key="1">
    <citation type="submission" date="2024-05" db="EMBL/GenBank/DDBJ databases">
        <title>Culex pipiens pipiens assembly and annotation.</title>
        <authorList>
            <person name="Alout H."/>
            <person name="Durand T."/>
        </authorList>
    </citation>
    <scope>NUCLEOTIDE SEQUENCE [LARGE SCALE GENOMIC DNA]</scope>
    <source>
        <strain evidence="1">HA-2024</strain>
        <tissue evidence="1">Whole body</tissue>
    </source>
</reference>
<name>A0ABD1D4P8_CULPP</name>
<dbReference type="EMBL" id="JBEHCU010008017">
    <property type="protein sequence ID" value="KAL1389216.1"/>
    <property type="molecule type" value="Genomic_DNA"/>
</dbReference>
<evidence type="ECO:0000313" key="1">
    <source>
        <dbReference type="EMBL" id="KAL1389216.1"/>
    </source>
</evidence>
<proteinExistence type="predicted"/>
<evidence type="ECO:0000313" key="2">
    <source>
        <dbReference type="Proteomes" id="UP001562425"/>
    </source>
</evidence>
<organism evidence="1 2">
    <name type="scientific">Culex pipiens pipiens</name>
    <name type="common">Northern house mosquito</name>
    <dbReference type="NCBI Taxonomy" id="38569"/>
    <lineage>
        <taxon>Eukaryota</taxon>
        <taxon>Metazoa</taxon>
        <taxon>Ecdysozoa</taxon>
        <taxon>Arthropoda</taxon>
        <taxon>Hexapoda</taxon>
        <taxon>Insecta</taxon>
        <taxon>Pterygota</taxon>
        <taxon>Neoptera</taxon>
        <taxon>Endopterygota</taxon>
        <taxon>Diptera</taxon>
        <taxon>Nematocera</taxon>
        <taxon>Culicoidea</taxon>
        <taxon>Culicidae</taxon>
        <taxon>Culicinae</taxon>
        <taxon>Culicini</taxon>
        <taxon>Culex</taxon>
        <taxon>Culex</taxon>
    </lineage>
</organism>
<accession>A0ABD1D4P8</accession>
<sequence length="40" mass="4709">RIELPENKREVCPQIRGPREFYGLTAYGDNRMLVNAMQSR</sequence>
<dbReference type="Proteomes" id="UP001562425">
    <property type="component" value="Unassembled WGS sequence"/>
</dbReference>
<protein>
    <submittedName>
        <fullName evidence="1">Uncharacterized protein</fullName>
    </submittedName>
</protein>
<gene>
    <name evidence="1" type="ORF">pipiens_012553</name>
</gene>
<keyword evidence="2" id="KW-1185">Reference proteome</keyword>